<dbReference type="InterPro" id="IPR011990">
    <property type="entry name" value="TPR-like_helical_dom_sf"/>
</dbReference>
<reference evidence="7 8" key="1">
    <citation type="submission" date="2020-04" db="EMBL/GenBank/DDBJ databases">
        <title>Draft genome of Leeia sp. IMCC25680.</title>
        <authorList>
            <person name="Song J."/>
            <person name="Cho J.-C."/>
        </authorList>
    </citation>
    <scope>NUCLEOTIDE SEQUENCE [LARGE SCALE GENOMIC DNA]</scope>
    <source>
        <strain evidence="7 8">IMCC25680</strain>
    </source>
</reference>
<name>A0A847SGJ6_9NEIS</name>
<feature type="compositionally biased region" description="Basic and acidic residues" evidence="4">
    <location>
        <begin position="227"/>
        <end position="238"/>
    </location>
</feature>
<dbReference type="SUPFAM" id="SSF54427">
    <property type="entry name" value="NTF2-like"/>
    <property type="match status" value="1"/>
</dbReference>
<keyword evidence="1" id="KW-0677">Repeat</keyword>
<dbReference type="PANTHER" id="PTHR44943:SF8">
    <property type="entry name" value="TPR REPEAT-CONTAINING PROTEIN MJ0263"/>
    <property type="match status" value="1"/>
</dbReference>
<feature type="domain" description="Cds6 C-terminal" evidence="6">
    <location>
        <begin position="251"/>
        <end position="355"/>
    </location>
</feature>
<gene>
    <name evidence="7" type="ORF">HF682_07810</name>
</gene>
<dbReference type="EMBL" id="JABAIM010000001">
    <property type="protein sequence ID" value="NLR75062.1"/>
    <property type="molecule type" value="Genomic_DNA"/>
</dbReference>
<feature type="compositionally biased region" description="Basic and acidic residues" evidence="4">
    <location>
        <begin position="189"/>
        <end position="200"/>
    </location>
</feature>
<dbReference type="AlphaFoldDB" id="A0A847SGJ6"/>
<dbReference type="Gene3D" id="3.10.450.50">
    <property type="match status" value="1"/>
</dbReference>
<keyword evidence="8" id="KW-1185">Reference proteome</keyword>
<evidence type="ECO:0000313" key="7">
    <source>
        <dbReference type="EMBL" id="NLR75062.1"/>
    </source>
</evidence>
<evidence type="ECO:0000256" key="3">
    <source>
        <dbReference type="PROSITE-ProRule" id="PRU00339"/>
    </source>
</evidence>
<dbReference type="InterPro" id="IPR032710">
    <property type="entry name" value="NTF2-like_dom_sf"/>
</dbReference>
<protein>
    <submittedName>
        <fullName evidence="7">Tetratricopeptide repeat protein</fullName>
    </submittedName>
</protein>
<evidence type="ECO:0000256" key="5">
    <source>
        <dbReference type="SAM" id="SignalP"/>
    </source>
</evidence>
<dbReference type="Proteomes" id="UP000587991">
    <property type="component" value="Unassembled WGS sequence"/>
</dbReference>
<keyword evidence="5" id="KW-0732">Signal</keyword>
<dbReference type="InterPro" id="IPR019734">
    <property type="entry name" value="TPR_rpt"/>
</dbReference>
<feature type="compositionally biased region" description="Low complexity" evidence="4">
    <location>
        <begin position="201"/>
        <end position="223"/>
    </location>
</feature>
<dbReference type="PANTHER" id="PTHR44943">
    <property type="entry name" value="CELLULOSE SYNTHASE OPERON PROTEIN C"/>
    <property type="match status" value="1"/>
</dbReference>
<sequence>MPNRPLRLIPLCLVLALTTARADEAQDISALIKQGQSTQALERANQYLVKDPKNAKVRFAKGLALVDLNKPADAIKVFQGLTEDYPELPEPYNNLAVLYAQQKQFDKARQALEMSIQTHPSYATAHENLGDIYAQMASQAYSRALQLDKNNANAQTKLTLIRDLFTKPGAPLATVKPTAPVVVATAKPEPVKPEPVKTEPAKPAATVTTPATKPVKPDATTPAVKVEPSKPEPAKTEPAKPAASSRDDKPVLQATEAWAQAWSKQKVGAYLSAYGSSFKPPRGMSRSAWEAERRERLTASSSISVSIGAPKVSFIDDNTARVTFTQSYKSDTLKTSTGKTLIMTRNGDRWLITEERVGR</sequence>
<organism evidence="7 8">
    <name type="scientific">Leeia aquatica</name>
    <dbReference type="NCBI Taxonomy" id="2725557"/>
    <lineage>
        <taxon>Bacteria</taxon>
        <taxon>Pseudomonadati</taxon>
        <taxon>Pseudomonadota</taxon>
        <taxon>Betaproteobacteria</taxon>
        <taxon>Neisseriales</taxon>
        <taxon>Leeiaceae</taxon>
        <taxon>Leeia</taxon>
    </lineage>
</organism>
<dbReference type="SUPFAM" id="SSF48452">
    <property type="entry name" value="TPR-like"/>
    <property type="match status" value="1"/>
</dbReference>
<evidence type="ECO:0000256" key="4">
    <source>
        <dbReference type="SAM" id="MobiDB-lite"/>
    </source>
</evidence>
<feature type="region of interest" description="Disordered" evidence="4">
    <location>
        <begin position="189"/>
        <end position="250"/>
    </location>
</feature>
<evidence type="ECO:0000259" key="6">
    <source>
        <dbReference type="Pfam" id="PF24125"/>
    </source>
</evidence>
<dbReference type="Pfam" id="PF24125">
    <property type="entry name" value="Cds6_C"/>
    <property type="match status" value="1"/>
</dbReference>
<proteinExistence type="predicted"/>
<evidence type="ECO:0000256" key="1">
    <source>
        <dbReference type="ARBA" id="ARBA00022737"/>
    </source>
</evidence>
<feature type="repeat" description="TPR" evidence="3">
    <location>
        <begin position="89"/>
        <end position="122"/>
    </location>
</feature>
<dbReference type="SMART" id="SM00028">
    <property type="entry name" value="TPR"/>
    <property type="match status" value="3"/>
</dbReference>
<evidence type="ECO:0000313" key="8">
    <source>
        <dbReference type="Proteomes" id="UP000587991"/>
    </source>
</evidence>
<feature type="chain" id="PRO_5032634140" evidence="5">
    <location>
        <begin position="23"/>
        <end position="359"/>
    </location>
</feature>
<keyword evidence="2 3" id="KW-0802">TPR repeat</keyword>
<dbReference type="RefSeq" id="WP_168876618.1">
    <property type="nucleotide sequence ID" value="NZ_JABAIM010000001.1"/>
</dbReference>
<dbReference type="Gene3D" id="1.25.40.10">
    <property type="entry name" value="Tetratricopeptide repeat domain"/>
    <property type="match status" value="1"/>
</dbReference>
<comment type="caution">
    <text evidence="7">The sequence shown here is derived from an EMBL/GenBank/DDBJ whole genome shotgun (WGS) entry which is preliminary data.</text>
</comment>
<accession>A0A847SGJ6</accession>
<dbReference type="Pfam" id="PF13432">
    <property type="entry name" value="TPR_16"/>
    <property type="match status" value="1"/>
</dbReference>
<dbReference type="PROSITE" id="PS50005">
    <property type="entry name" value="TPR"/>
    <property type="match status" value="1"/>
</dbReference>
<evidence type="ECO:0000256" key="2">
    <source>
        <dbReference type="ARBA" id="ARBA00022803"/>
    </source>
</evidence>
<dbReference type="InterPro" id="IPR056203">
    <property type="entry name" value="Cds6_C"/>
</dbReference>
<dbReference type="InterPro" id="IPR051685">
    <property type="entry name" value="Ycf3/AcsC/BcsC/TPR_MFPF"/>
</dbReference>
<feature type="signal peptide" evidence="5">
    <location>
        <begin position="1"/>
        <end position="22"/>
    </location>
</feature>